<reference evidence="2 3" key="1">
    <citation type="journal article" date="2015" name="Nature">
        <title>rRNA introns, odd ribosomes, and small enigmatic genomes across a large radiation of phyla.</title>
        <authorList>
            <person name="Brown C.T."/>
            <person name="Hug L.A."/>
            <person name="Thomas B.C."/>
            <person name="Sharon I."/>
            <person name="Castelle C.J."/>
            <person name="Singh A."/>
            <person name="Wilkins M.J."/>
            <person name="Williams K.H."/>
            <person name="Banfield J.F."/>
        </authorList>
    </citation>
    <scope>NUCLEOTIDE SEQUENCE [LARGE SCALE GENOMIC DNA]</scope>
</reference>
<keyword evidence="1" id="KW-0175">Coiled coil</keyword>
<accession>A0A0G0NX94</accession>
<proteinExistence type="predicted"/>
<feature type="coiled-coil region" evidence="1">
    <location>
        <begin position="95"/>
        <end position="122"/>
    </location>
</feature>
<evidence type="ECO:0000256" key="1">
    <source>
        <dbReference type="SAM" id="Coils"/>
    </source>
</evidence>
<name>A0A0G0NX94_9BACT</name>
<organism evidence="2 3">
    <name type="scientific">Berkelbacteria bacterium GW2011_GWA2_38_9</name>
    <dbReference type="NCBI Taxonomy" id="1618334"/>
    <lineage>
        <taxon>Bacteria</taxon>
        <taxon>Candidatus Berkelbacteria</taxon>
    </lineage>
</organism>
<evidence type="ECO:0000313" key="2">
    <source>
        <dbReference type="EMBL" id="KKQ90484.1"/>
    </source>
</evidence>
<protein>
    <submittedName>
        <fullName evidence="2">Uncharacterized protein</fullName>
    </submittedName>
</protein>
<dbReference type="EMBL" id="LBVO01000005">
    <property type="protein sequence ID" value="KKQ90484.1"/>
    <property type="molecule type" value="Genomic_DNA"/>
</dbReference>
<comment type="caution">
    <text evidence="2">The sequence shown here is derived from an EMBL/GenBank/DDBJ whole genome shotgun (WGS) entry which is preliminary data.</text>
</comment>
<gene>
    <name evidence="2" type="ORF">UT11_C0005G0025</name>
</gene>
<dbReference type="AlphaFoldDB" id="A0A0G0NX94"/>
<sequence>MDSRIFFYYEDDQGTREAGEEFLENLTEEERTLIFQILQNRPLLQHLVKRSFTLAMVGVECYLMAWVRGFHYDIPDPFPDRSLAKLRGINKEEMINYLKQEIDRTNRRLSELQYSLQILQSN</sequence>
<dbReference type="Proteomes" id="UP000033934">
    <property type="component" value="Unassembled WGS sequence"/>
</dbReference>
<evidence type="ECO:0000313" key="3">
    <source>
        <dbReference type="Proteomes" id="UP000033934"/>
    </source>
</evidence>